<evidence type="ECO:0000256" key="2">
    <source>
        <dbReference type="ARBA" id="ARBA00004467"/>
    </source>
</evidence>
<dbReference type="Gene3D" id="2.40.50.150">
    <property type="match status" value="1"/>
</dbReference>
<comment type="subunit">
    <text evidence="12">In plastids the minimal PEP RNA polymerase catalytic core is composed of four subunits: alpha, beta, beta', and beta''. When a (nuclear-encoded) sigma factor is associated with the core the holoenzyme is formed, which can initiate transcription.</text>
</comment>
<evidence type="ECO:0000256" key="12">
    <source>
        <dbReference type="ARBA" id="ARBA00026088"/>
    </source>
</evidence>
<organism evidence="18">
    <name type="scientific">Babesia rodhaini</name>
    <dbReference type="NCBI Taxonomy" id="5870"/>
    <lineage>
        <taxon>Eukaryota</taxon>
        <taxon>Sar</taxon>
        <taxon>Alveolata</taxon>
        <taxon>Apicomplexa</taxon>
        <taxon>Aconoidasida</taxon>
        <taxon>Piroplasmida</taxon>
        <taxon>Babesiidae</taxon>
        <taxon>Babesia</taxon>
    </lineage>
</organism>
<dbReference type="EMBL" id="AB665055">
    <property type="protein sequence ID" value="BBD21419.1"/>
    <property type="molecule type" value="Genomic_DNA"/>
</dbReference>
<dbReference type="GO" id="GO:0006351">
    <property type="term" value="P:DNA-templated transcription"/>
    <property type="evidence" value="ECO:0007669"/>
    <property type="project" value="InterPro"/>
</dbReference>
<protein>
    <recommendedName>
        <fullName evidence="5">DNA-directed RNA polymerase subunit beta</fullName>
        <ecNumber evidence="4">2.7.7.6</ecNumber>
    </recommendedName>
    <alternativeName>
        <fullName evidence="14">PEP</fullName>
    </alternativeName>
    <alternativeName>
        <fullName evidence="13">Plastid-encoded RNA polymerase subunit beta</fullName>
    </alternativeName>
</protein>
<keyword evidence="11" id="KW-0804">Transcription</keyword>
<evidence type="ECO:0000256" key="1">
    <source>
        <dbReference type="ARBA" id="ARBA00004026"/>
    </source>
</evidence>
<dbReference type="GO" id="GO:0000428">
    <property type="term" value="C:DNA-directed RNA polymerase complex"/>
    <property type="evidence" value="ECO:0007669"/>
    <property type="project" value="UniProtKB-KW"/>
</dbReference>
<dbReference type="AlphaFoldDB" id="A0A455R051"/>
<comment type="function">
    <text evidence="1">DNA-dependent RNA polymerase catalyzes the transcription of DNA into RNA using the four ribonucleoside triphosphates as substrates.</text>
</comment>
<gene>
    <name evidence="18" type="primary">rpoB</name>
</gene>
<feature type="domain" description="DNA-directed RNA polymerase subunit 2 hybrid-binding" evidence="16">
    <location>
        <begin position="480"/>
        <end position="850"/>
    </location>
</feature>
<keyword evidence="10" id="KW-0933">Apicoplast</keyword>
<evidence type="ECO:0000256" key="6">
    <source>
        <dbReference type="ARBA" id="ARBA00022478"/>
    </source>
</evidence>
<evidence type="ECO:0000256" key="3">
    <source>
        <dbReference type="ARBA" id="ARBA00006835"/>
    </source>
</evidence>
<dbReference type="GO" id="GO:0003899">
    <property type="term" value="F:DNA-directed RNA polymerase activity"/>
    <property type="evidence" value="ECO:0007669"/>
    <property type="project" value="UniProtKB-EC"/>
</dbReference>
<dbReference type="Gene3D" id="2.40.270.10">
    <property type="entry name" value="DNA-directed RNA polymerase, subunit 2, domain 6"/>
    <property type="match status" value="1"/>
</dbReference>
<dbReference type="InterPro" id="IPR037033">
    <property type="entry name" value="DNA-dir_RNAP_su2_hyb_sf"/>
</dbReference>
<dbReference type="Pfam" id="PF00562">
    <property type="entry name" value="RNA_pol_Rpb2_6"/>
    <property type="match status" value="1"/>
</dbReference>
<evidence type="ECO:0000256" key="4">
    <source>
        <dbReference type="ARBA" id="ARBA00012418"/>
    </source>
</evidence>
<keyword evidence="8" id="KW-0808">Transferase</keyword>
<evidence type="ECO:0000256" key="13">
    <source>
        <dbReference type="ARBA" id="ARBA00031090"/>
    </source>
</evidence>
<accession>A0A455R051</accession>
<dbReference type="Gene3D" id="3.90.1800.10">
    <property type="entry name" value="RNA polymerase alpha subunit dimerisation domain"/>
    <property type="match status" value="1"/>
</dbReference>
<proteinExistence type="inferred from homology"/>
<keyword evidence="7" id="KW-0934">Plastid</keyword>
<keyword evidence="9" id="KW-0548">Nucleotidyltransferase</keyword>
<evidence type="ECO:0000313" key="18">
    <source>
        <dbReference type="EMBL" id="BBD21419.1"/>
    </source>
</evidence>
<dbReference type="Gene3D" id="3.90.1100.10">
    <property type="match status" value="1"/>
</dbReference>
<dbReference type="InterPro" id="IPR007120">
    <property type="entry name" value="DNA-dir_RNAP_su2_dom"/>
</dbReference>
<dbReference type="SUPFAM" id="SSF64484">
    <property type="entry name" value="beta and beta-prime subunits of DNA dependent RNA-polymerase"/>
    <property type="match status" value="1"/>
</dbReference>
<dbReference type="GO" id="GO:0020011">
    <property type="term" value="C:apicoplast"/>
    <property type="evidence" value="ECO:0007669"/>
    <property type="project" value="UniProtKB-SubCell"/>
</dbReference>
<dbReference type="InterPro" id="IPR007121">
    <property type="entry name" value="RNA_pol_bsu_CS"/>
</dbReference>
<keyword evidence="6" id="KW-0240">DNA-directed RNA polymerase</keyword>
<evidence type="ECO:0000259" key="16">
    <source>
        <dbReference type="Pfam" id="PF00562"/>
    </source>
</evidence>
<dbReference type="InterPro" id="IPR014724">
    <property type="entry name" value="RNA_pol_RPB2_OB-fold"/>
</dbReference>
<sequence>MYILNNFSYLNFKNLLFNNILLLFKKILYNNKNFEFKSNTFNIKYYPSLIKFSSSKIYKNNNSYYNYNQLTSIISIYIPINLIFKTTNKKIKFIFNILSIPKIYQNNYTTIKGIKRVILSSFNSSFKYYSNIRKNKILISNNNTYSIKINSNNFININLNLIKGIKYKFNIINYYSIYNKHYNNLKKINNNYINIFNIELFKFFVNIITYITFNYNNINYDSLYYKYINNISDYILKPIKNLKYRPLLFLKNSQILKYNNTFSLSECLIKEGIFTHPLIQIVDQTNCLSELTHIYKINLSNETIYNKLTTQKNIRLIKNDYITKLSLLSTSEGKSAGLVSSIIHLNYFNNKKIKTILNSENKIFNNIKLDALSTIFFKNNFINKEINFKKYYNINKYNNIIEFNEFKLNLKKNKNYNNLQNILSFSESIIPFILYNDPCRGIMGSKMHNQALPLINSDIPHIFSKNNKINKITQNNCLISNSNGIIIYSDNYKIIIQDTKNRIITYNTQSIKINNYISSFKNSILVWPGDNVYYGSILSTNKNYINLELSLGKNILIGYCNYYGYDHEDAIILKKNLIYNDYMLSIKFNIYESYIDSNNNSYEFININFLNKNTLLTEFNTIIQKLKLNFNNIIHIKNLSFINFNPILSDYTKINAGCSCRISKIQLNNLNRINNNINNLIKINIITINFDKISIGDKLCGRHGNKGIISCMLDIVNIPYTNYDLIPDILITSISSVSRINIGQVLEGSCGYYSFLNKIRLNIPYFIDTYNFMNNIFNIFNLSYKNKLLYKYKNNKILIKNPLLGSGYYNNITILCSYYLKLSHIIKNKIKFRSIGKYNEITQQPDENKKNEKGQRFGEMEFWALESHCSPFNLKELYYIKSSKSMYNNKLLISDIHNSLNTELIGLNLNKKQNYNEYIL</sequence>
<comment type="subcellular location">
    <subcellularLocation>
        <location evidence="2">Plastid</location>
        <location evidence="2">Apicoplast</location>
    </subcellularLocation>
</comment>
<dbReference type="EC" id="2.7.7.6" evidence="4"/>
<evidence type="ECO:0000256" key="9">
    <source>
        <dbReference type="ARBA" id="ARBA00022695"/>
    </source>
</evidence>
<dbReference type="PANTHER" id="PTHR20856">
    <property type="entry name" value="DNA-DIRECTED RNA POLYMERASE I SUBUNIT 2"/>
    <property type="match status" value="1"/>
</dbReference>
<evidence type="ECO:0000256" key="14">
    <source>
        <dbReference type="ARBA" id="ARBA00032782"/>
    </source>
</evidence>
<evidence type="ECO:0000256" key="10">
    <source>
        <dbReference type="ARBA" id="ARBA00022887"/>
    </source>
</evidence>
<reference evidence="18" key="1">
    <citation type="submission" date="2011-08" db="EMBL/GenBank/DDBJ databases">
        <title>Complete nucleotide sequence of the plastid genome from the apicomplexan parasite Babesia rodhaini.</title>
        <authorList>
            <person name="Hikosaka K."/>
            <person name="Arisue N."/>
            <person name="Tsuji N."/>
            <person name="Horii T."/>
            <person name="Kita K."/>
            <person name="Tanabe K."/>
        </authorList>
    </citation>
    <scope>NUCLEOTIDE SEQUENCE</scope>
    <source>
        <strain evidence="18">Australian</strain>
    </source>
</reference>
<name>A0A455R051_BABRO</name>
<evidence type="ECO:0000256" key="7">
    <source>
        <dbReference type="ARBA" id="ARBA00022640"/>
    </source>
</evidence>
<comment type="similarity">
    <text evidence="3 15">Belongs to the RNA polymerase beta chain family.</text>
</comment>
<evidence type="ECO:0000256" key="8">
    <source>
        <dbReference type="ARBA" id="ARBA00022679"/>
    </source>
</evidence>
<dbReference type="Pfam" id="PF04565">
    <property type="entry name" value="RNA_pol_Rpb2_3"/>
    <property type="match status" value="1"/>
</dbReference>
<dbReference type="GO" id="GO:0003677">
    <property type="term" value="F:DNA binding"/>
    <property type="evidence" value="ECO:0007669"/>
    <property type="project" value="InterPro"/>
</dbReference>
<evidence type="ECO:0000256" key="5">
    <source>
        <dbReference type="ARBA" id="ARBA00021955"/>
    </source>
</evidence>
<dbReference type="InterPro" id="IPR015712">
    <property type="entry name" value="DNA-dir_RNA_pol_su2"/>
</dbReference>
<evidence type="ECO:0000256" key="11">
    <source>
        <dbReference type="ARBA" id="ARBA00023163"/>
    </source>
</evidence>
<evidence type="ECO:0000259" key="17">
    <source>
        <dbReference type="Pfam" id="PF04565"/>
    </source>
</evidence>
<dbReference type="GO" id="GO:0032549">
    <property type="term" value="F:ribonucleoside binding"/>
    <property type="evidence" value="ECO:0007669"/>
    <property type="project" value="InterPro"/>
</dbReference>
<dbReference type="InterPro" id="IPR007645">
    <property type="entry name" value="RNA_pol_Rpb2_3"/>
</dbReference>
<evidence type="ECO:0000256" key="15">
    <source>
        <dbReference type="RuleBase" id="RU000434"/>
    </source>
</evidence>
<feature type="domain" description="RNA polymerase Rpb2" evidence="17">
    <location>
        <begin position="280"/>
        <end position="341"/>
    </location>
</feature>
<dbReference type="PROSITE" id="PS01166">
    <property type="entry name" value="RNA_POL_BETA"/>
    <property type="match status" value="1"/>
</dbReference>